<evidence type="ECO:0000259" key="4">
    <source>
        <dbReference type="Pfam" id="PF05378"/>
    </source>
</evidence>
<evidence type="ECO:0000256" key="1">
    <source>
        <dbReference type="ARBA" id="ARBA00010403"/>
    </source>
</evidence>
<dbReference type="Pfam" id="PF01968">
    <property type="entry name" value="Hydantoinase_A"/>
    <property type="match status" value="1"/>
</dbReference>
<evidence type="ECO:0000313" key="7">
    <source>
        <dbReference type="Proteomes" id="UP000658720"/>
    </source>
</evidence>
<keyword evidence="7" id="KW-1185">Reference proteome</keyword>
<protein>
    <submittedName>
        <fullName evidence="6">Hydantoinase B/oxoprolinase family protein</fullName>
    </submittedName>
</protein>
<comment type="caution">
    <text evidence="6">The sequence shown here is derived from an EMBL/GenBank/DDBJ whole genome shotgun (WGS) entry which is preliminary data.</text>
</comment>
<organism evidence="6 7">
    <name type="scientific">Synechocystis salina LEGE 00031</name>
    <dbReference type="NCBI Taxonomy" id="1828736"/>
    <lineage>
        <taxon>Bacteria</taxon>
        <taxon>Bacillati</taxon>
        <taxon>Cyanobacteriota</taxon>
        <taxon>Cyanophyceae</taxon>
        <taxon>Synechococcales</taxon>
        <taxon>Merismopediaceae</taxon>
        <taxon>Synechocystis</taxon>
    </lineage>
</organism>
<dbReference type="EMBL" id="JADEVV010000021">
    <property type="protein sequence ID" value="MBE9253982.1"/>
    <property type="molecule type" value="Genomic_DNA"/>
</dbReference>
<name>A0ABR9VRN3_9SYNC</name>
<sequence>MTKFFVDRGGTFTDIVAITKDEKLAQQCAQDGRFSVFALPTKETVILFKLLSENPELYNDAVIHGIRTILGLVTTDPITPEKVSLVKMGTTVATNALLERKGDPVVLVMTQGFRDGLAIAYQHRPDIFALEIKKPSRLYSEVIEAVERIDAQGEILHPLDQHQINQDLQQAYDQGIRSVAIALMHSYRYPDHELIIAEIAQKIGFTQISRSSEVSPLIKYIYRGDTTVVDAYLSPLLRRYVDQVQGQLPGITVQFMQSHGGLVDSSHFQGRDSILSGPAGGIVGAVKTSQRAGFRHIITFDMGGTSTDVAHFNGTYERLWETEIAGVRLRVPSLAIHTVAAGGGSILKFDGQRYQVGPDSAGANPGPVCYRRGGALTVTDANVMVGRLQKNYFPPVFGPQGNQPLDIDIVQKKFTDLATQIAQSTASQPTPVEVADGFLAIAVENMANAIKKISLQRGYDLENYTLCCFGGAGGQLVCRLGDRLGISKIFLHPYSGVLSAYGMGLAEQRALRAMTIEQPLTAENLSNLLARYQTLEIQLAGTFTTDHNSNNDEQNPNYSPTIHRQIDLKYQGTDTTLSLDFCQDLASLTEQFTHQHQRRYGFSQTGTPLTIASISLEYIQPLDLPPEPCLTSATKPAQAVEMVDFYGDRQWHSIPVYQRQQLEPRQVITGPAMIVEGTGTIVIDPGWQAQLGLAKPGEPQPCHLMLEKIANNTEDGDDLINGQNEFKINLNTRNEGNSNGTPVDPVRLEIFKNLYQFIAEEMGIVLQNTASSVNIKERLDFSCAIFDSHGDLVANAPHIPVHLGSMGESVKALLRDRRQQLQPGDVYLSNDPYNGGTHLPDVTVITPLFDSTGKEILFYVASRGHQADLGGITPGSMPPHSQNINQEGILFDNELLVKGGEFQTEAIRAHLLDSPYPARNIEQNLADFSAQIAANQRGIMGLENMVAQYGLNTVQQYMLHVQNNAQQAVTQAIAKLKSGQFMTEMDNGIRIAVAITVNVSQGTVTIDFSGTSPQGNHNFNTPKAVVQAVVLYVFRTLVQEPIPLNAGCLKPLKIIIPPGCLLDPQYPAAVVAGNVETSQAIADTLYGALGCLAASQGTMNNLTFGDGQYQYYETIAGGSGAGPSFAGCDAVQTHMTNSRLTDPEILESRFPVLLEQFAIRSHSGGGGQFSGGNGIVRQFQFRQSLSVAILANRRRVAPFGLAGGEPGAVGENWLLRHSGDELRLDGCAQVDVVPGDRLIIKTPGGGGYGRRN</sequence>
<dbReference type="InterPro" id="IPR049517">
    <property type="entry name" value="ACX-like_C"/>
</dbReference>
<dbReference type="RefSeq" id="WP_194019695.1">
    <property type="nucleotide sequence ID" value="NZ_JADEVV010000021.1"/>
</dbReference>
<proteinExistence type="inferred from homology"/>
<reference evidence="6 7" key="1">
    <citation type="submission" date="2020-10" db="EMBL/GenBank/DDBJ databases">
        <authorList>
            <person name="Castelo-Branco R."/>
            <person name="Eusebio N."/>
            <person name="Adriana R."/>
            <person name="Vieira A."/>
            <person name="Brugerolle De Fraissinette N."/>
            <person name="Rezende De Castro R."/>
            <person name="Schneider M.P."/>
            <person name="Vasconcelos V."/>
            <person name="Leao P.N."/>
        </authorList>
    </citation>
    <scope>NUCLEOTIDE SEQUENCE [LARGE SCALE GENOMIC DNA]</scope>
    <source>
        <strain evidence="6 7">LEGE 00031</strain>
    </source>
</reference>
<evidence type="ECO:0000313" key="6">
    <source>
        <dbReference type="EMBL" id="MBE9253982.1"/>
    </source>
</evidence>
<evidence type="ECO:0000259" key="3">
    <source>
        <dbReference type="Pfam" id="PF02538"/>
    </source>
</evidence>
<dbReference type="InterPro" id="IPR002821">
    <property type="entry name" value="Hydantoinase_A"/>
</dbReference>
<accession>A0ABR9VRN3</accession>
<dbReference type="InterPro" id="IPR008040">
    <property type="entry name" value="Hydant_A_N"/>
</dbReference>
<dbReference type="Pfam" id="PF05378">
    <property type="entry name" value="Hydant_A_N"/>
    <property type="match status" value="1"/>
</dbReference>
<dbReference type="PANTHER" id="PTHR11365:SF23">
    <property type="entry name" value="HYPOTHETICAL 5-OXOPROLINASE (EUROFUNG)-RELATED"/>
    <property type="match status" value="1"/>
</dbReference>
<dbReference type="Pfam" id="PF02538">
    <property type="entry name" value="Hydantoinase_B"/>
    <property type="match status" value="1"/>
</dbReference>
<comment type="similarity">
    <text evidence="1">Belongs to the oxoprolinase family.</text>
</comment>
<evidence type="ECO:0000259" key="2">
    <source>
        <dbReference type="Pfam" id="PF01968"/>
    </source>
</evidence>
<dbReference type="Pfam" id="PF19278">
    <property type="entry name" value="Hydant_A_C"/>
    <property type="match status" value="1"/>
</dbReference>
<evidence type="ECO:0000259" key="5">
    <source>
        <dbReference type="Pfam" id="PF19278"/>
    </source>
</evidence>
<feature type="domain" description="Hydantoinase B/oxoprolinase" evidence="3">
    <location>
        <begin position="744"/>
        <end position="1250"/>
    </location>
</feature>
<gene>
    <name evidence="6" type="ORF">IQ217_09020</name>
</gene>
<dbReference type="InterPro" id="IPR045079">
    <property type="entry name" value="Oxoprolinase-like"/>
</dbReference>
<dbReference type="Proteomes" id="UP000658720">
    <property type="component" value="Unassembled WGS sequence"/>
</dbReference>
<feature type="domain" description="Hydantoinase A/oxoprolinase" evidence="2">
    <location>
        <begin position="223"/>
        <end position="510"/>
    </location>
</feature>
<feature type="domain" description="Hydantoinase/oxoprolinase N-terminal" evidence="4">
    <location>
        <begin position="3"/>
        <end position="204"/>
    </location>
</feature>
<dbReference type="InterPro" id="IPR003692">
    <property type="entry name" value="Hydantoinase_B"/>
</dbReference>
<dbReference type="PANTHER" id="PTHR11365">
    <property type="entry name" value="5-OXOPROLINASE RELATED"/>
    <property type="match status" value="1"/>
</dbReference>
<feature type="domain" description="Acetophenone carboxylase-like C-terminal" evidence="5">
    <location>
        <begin position="619"/>
        <end position="691"/>
    </location>
</feature>